<organism evidence="1 2">
    <name type="scientific">Clostridium saccharobutylicum</name>
    <dbReference type="NCBI Taxonomy" id="169679"/>
    <lineage>
        <taxon>Bacteria</taxon>
        <taxon>Bacillati</taxon>
        <taxon>Bacillota</taxon>
        <taxon>Clostridia</taxon>
        <taxon>Eubacteriales</taxon>
        <taxon>Clostridiaceae</taxon>
        <taxon>Clostridium</taxon>
    </lineage>
</organism>
<comment type="caution">
    <text evidence="1">The sequence shown here is derived from an EMBL/GenBank/DDBJ whole genome shotgun (WGS) entry which is preliminary data.</text>
</comment>
<accession>A0A1S8NHJ1</accession>
<dbReference type="AlphaFoldDB" id="A0A1S8NHJ1"/>
<dbReference type="EMBL" id="LZYZ01000001">
    <property type="protein sequence ID" value="OOM15878.1"/>
    <property type="molecule type" value="Genomic_DNA"/>
</dbReference>
<proteinExistence type="predicted"/>
<dbReference type="RefSeq" id="WP_077863659.1">
    <property type="nucleotide sequence ID" value="NZ_LZYZ01000001.1"/>
</dbReference>
<evidence type="ECO:0000313" key="1">
    <source>
        <dbReference type="EMBL" id="OOM15878.1"/>
    </source>
</evidence>
<evidence type="ECO:0000313" key="2">
    <source>
        <dbReference type="Proteomes" id="UP000191154"/>
    </source>
</evidence>
<reference evidence="1 2" key="1">
    <citation type="submission" date="2016-05" db="EMBL/GenBank/DDBJ databases">
        <title>Microbial solvent formation.</title>
        <authorList>
            <person name="Poehlein A."/>
            <person name="Montoya Solano J.D."/>
            <person name="Flitsch S."/>
            <person name="Krabben P."/>
            <person name="Duerre P."/>
            <person name="Daniel R."/>
        </authorList>
    </citation>
    <scope>NUCLEOTIDE SEQUENCE [LARGE SCALE GENOMIC DNA]</scope>
    <source>
        <strain evidence="1 2">L1-8</strain>
    </source>
</reference>
<dbReference type="InterPro" id="IPR016024">
    <property type="entry name" value="ARM-type_fold"/>
</dbReference>
<protein>
    <recommendedName>
        <fullName evidence="3">HEAT repeat protein</fullName>
    </recommendedName>
</protein>
<name>A0A1S8NHJ1_CLOSA</name>
<sequence>MKSSNEDLRKRGFITTEDIINFQHFSNSELILLINSQNSVERSVAINLLSNRFHTEDLDFAKILLERLCVEKCLYTKIEICNALEKGSIKTAEQMVTYLGCIGKNQYLCLPKKVSQKKSYPLPRDIIARSLGKMTFRILPVLFNVLNTNDEVKISEVIDAIGFLLFYNPNYANKHLFQSIINTLNKYCENDVIVWKCVCCLSSFKTQDSIEALNKIINHNKNEIIKCEANRSLKLIGEIY</sequence>
<dbReference type="Proteomes" id="UP000191154">
    <property type="component" value="Unassembled WGS sequence"/>
</dbReference>
<dbReference type="STRING" id="169679.CSACC_34980"/>
<evidence type="ECO:0008006" key="3">
    <source>
        <dbReference type="Google" id="ProtNLM"/>
    </source>
</evidence>
<gene>
    <name evidence="1" type="ORF">CLOSAC_01490</name>
</gene>
<dbReference type="SUPFAM" id="SSF48371">
    <property type="entry name" value="ARM repeat"/>
    <property type="match status" value="1"/>
</dbReference>